<feature type="domain" description="FAD/NAD(P)-binding" evidence="8">
    <location>
        <begin position="37"/>
        <end position="256"/>
    </location>
</feature>
<dbReference type="OrthoDB" id="66881at2759"/>
<keyword evidence="4" id="KW-0274">FAD</keyword>
<sequence length="568" mass="64280">MATNGSEHGETPLKRHLHEYGTRLRTDGPYADNLDLDVLIVGAGFGGTYLLYEMRKAGFKTVLYDAGTSFGGTWRWNVYPGACVDSEVPLYELSIPEVWKTWTWPTNYPDYHDLQAYFDHVDKTLDLSKDCAFRTVVTSAEFDTEEGKWAVKTADGRSCKAKFFIVAAGFAAKRYIPDFKGLENFKGVMHHSSFWPNEGVDVTDKRVAIIGTGASGVQIAQEWGSSQVKHMSVFQRTPNLALPMGKRTLSAAEQDASKRFYPEIFAYRERCFAGFHYDFLEKSTFEVSDEERERLHEQVWERKGFHFWLANFKDHLFDPAANRASYDFWAKKQRPRITDPAKRDLLCPLDPPHHFGVKRPCLEQNYYEVLDKDNVEIVDISEKNGVGIAEFTEKGIRTTDGREHEFDVVALATGFDIVSGGLTSMGLKSIHGSTLQEEWKEGAYTYLGTTISGYPNMFHLYSSHGPTLISNGPSSIEIQGRWIKDTIELITREGVKYIDATQEASKKWKDHINELSNMTLLPTTRSTYMGGSMPGKKFEQVNYAGGVGRYHEEIRAVLPSLVGFTTVR</sequence>
<evidence type="ECO:0000259" key="8">
    <source>
        <dbReference type="Pfam" id="PF07992"/>
    </source>
</evidence>
<dbReference type="PANTHER" id="PTHR43098:SF3">
    <property type="entry name" value="L-ORNITHINE N(5)-MONOOXYGENASE-RELATED"/>
    <property type="match status" value="1"/>
</dbReference>
<organism evidence="9 10">
    <name type="scientific">Pseudovirgaria hyperparasitica</name>
    <dbReference type="NCBI Taxonomy" id="470096"/>
    <lineage>
        <taxon>Eukaryota</taxon>
        <taxon>Fungi</taxon>
        <taxon>Dikarya</taxon>
        <taxon>Ascomycota</taxon>
        <taxon>Pezizomycotina</taxon>
        <taxon>Dothideomycetes</taxon>
        <taxon>Dothideomycetes incertae sedis</taxon>
        <taxon>Acrospermales</taxon>
        <taxon>Acrospermaceae</taxon>
        <taxon>Pseudovirgaria</taxon>
    </lineage>
</organism>
<dbReference type="SUPFAM" id="SSF51905">
    <property type="entry name" value="FAD/NAD(P)-binding domain"/>
    <property type="match status" value="2"/>
</dbReference>
<name>A0A6A6W299_9PEZI</name>
<evidence type="ECO:0000256" key="2">
    <source>
        <dbReference type="ARBA" id="ARBA00010139"/>
    </source>
</evidence>
<dbReference type="InterPro" id="IPR023753">
    <property type="entry name" value="FAD/NAD-binding_dom"/>
</dbReference>
<keyword evidence="5" id="KW-0521">NADP</keyword>
<evidence type="ECO:0000256" key="5">
    <source>
        <dbReference type="ARBA" id="ARBA00022857"/>
    </source>
</evidence>
<gene>
    <name evidence="9" type="ORF">EJ05DRAFT_441513</name>
</gene>
<dbReference type="InterPro" id="IPR050775">
    <property type="entry name" value="FAD-binding_Monooxygenases"/>
</dbReference>
<evidence type="ECO:0000313" key="9">
    <source>
        <dbReference type="EMBL" id="KAF2756685.1"/>
    </source>
</evidence>
<dbReference type="PRINTS" id="PR00411">
    <property type="entry name" value="PNDRDTASEI"/>
</dbReference>
<dbReference type="PANTHER" id="PTHR43098">
    <property type="entry name" value="L-ORNITHINE N(5)-MONOOXYGENASE-RELATED"/>
    <property type="match status" value="1"/>
</dbReference>
<accession>A0A6A6W299</accession>
<keyword evidence="7 9" id="KW-0503">Monooxygenase</keyword>
<dbReference type="InterPro" id="IPR036188">
    <property type="entry name" value="FAD/NAD-bd_sf"/>
</dbReference>
<keyword evidence="6" id="KW-0560">Oxidoreductase</keyword>
<keyword evidence="10" id="KW-1185">Reference proteome</keyword>
<dbReference type="RefSeq" id="XP_033599136.1">
    <property type="nucleotide sequence ID" value="XM_033741993.1"/>
</dbReference>
<dbReference type="EMBL" id="ML996575">
    <property type="protein sequence ID" value="KAF2756685.1"/>
    <property type="molecule type" value="Genomic_DNA"/>
</dbReference>
<dbReference type="Gene3D" id="3.50.50.60">
    <property type="entry name" value="FAD/NAD(P)-binding domain"/>
    <property type="match status" value="2"/>
</dbReference>
<evidence type="ECO:0000256" key="6">
    <source>
        <dbReference type="ARBA" id="ARBA00023002"/>
    </source>
</evidence>
<evidence type="ECO:0000256" key="7">
    <source>
        <dbReference type="ARBA" id="ARBA00023033"/>
    </source>
</evidence>
<dbReference type="Proteomes" id="UP000799437">
    <property type="component" value="Unassembled WGS sequence"/>
</dbReference>
<reference evidence="9" key="1">
    <citation type="journal article" date="2020" name="Stud. Mycol.">
        <title>101 Dothideomycetes genomes: a test case for predicting lifestyles and emergence of pathogens.</title>
        <authorList>
            <person name="Haridas S."/>
            <person name="Albert R."/>
            <person name="Binder M."/>
            <person name="Bloem J."/>
            <person name="Labutti K."/>
            <person name="Salamov A."/>
            <person name="Andreopoulos B."/>
            <person name="Baker S."/>
            <person name="Barry K."/>
            <person name="Bills G."/>
            <person name="Bluhm B."/>
            <person name="Cannon C."/>
            <person name="Castanera R."/>
            <person name="Culley D."/>
            <person name="Daum C."/>
            <person name="Ezra D."/>
            <person name="Gonzalez J."/>
            <person name="Henrissat B."/>
            <person name="Kuo A."/>
            <person name="Liang C."/>
            <person name="Lipzen A."/>
            <person name="Lutzoni F."/>
            <person name="Magnuson J."/>
            <person name="Mondo S."/>
            <person name="Nolan M."/>
            <person name="Ohm R."/>
            <person name="Pangilinan J."/>
            <person name="Park H.-J."/>
            <person name="Ramirez L."/>
            <person name="Alfaro M."/>
            <person name="Sun H."/>
            <person name="Tritt A."/>
            <person name="Yoshinaga Y."/>
            <person name="Zwiers L.-H."/>
            <person name="Turgeon B."/>
            <person name="Goodwin S."/>
            <person name="Spatafora J."/>
            <person name="Crous P."/>
            <person name="Grigoriev I."/>
        </authorList>
    </citation>
    <scope>NUCLEOTIDE SEQUENCE</scope>
    <source>
        <strain evidence="9">CBS 121739</strain>
    </source>
</reference>
<dbReference type="AlphaFoldDB" id="A0A6A6W299"/>
<evidence type="ECO:0000256" key="1">
    <source>
        <dbReference type="ARBA" id="ARBA00001974"/>
    </source>
</evidence>
<evidence type="ECO:0000256" key="4">
    <source>
        <dbReference type="ARBA" id="ARBA00022827"/>
    </source>
</evidence>
<protein>
    <submittedName>
        <fullName evidence="9">Cyclohexanone monooxygenase</fullName>
    </submittedName>
</protein>
<comment type="similarity">
    <text evidence="2">Belongs to the FAD-binding monooxygenase family.</text>
</comment>
<proteinExistence type="inferred from homology"/>
<dbReference type="GeneID" id="54483047"/>
<keyword evidence="3" id="KW-0285">Flavoprotein</keyword>
<evidence type="ECO:0000256" key="3">
    <source>
        <dbReference type="ARBA" id="ARBA00022630"/>
    </source>
</evidence>
<dbReference type="GO" id="GO:0004497">
    <property type="term" value="F:monooxygenase activity"/>
    <property type="evidence" value="ECO:0007669"/>
    <property type="project" value="UniProtKB-KW"/>
</dbReference>
<comment type="cofactor">
    <cofactor evidence="1">
        <name>FAD</name>
        <dbReference type="ChEBI" id="CHEBI:57692"/>
    </cofactor>
</comment>
<evidence type="ECO:0000313" key="10">
    <source>
        <dbReference type="Proteomes" id="UP000799437"/>
    </source>
</evidence>
<dbReference type="Pfam" id="PF07992">
    <property type="entry name" value="Pyr_redox_2"/>
    <property type="match status" value="1"/>
</dbReference>